<accession>A0A2B7XWH5</accession>
<keyword evidence="3" id="KW-1185">Reference proteome</keyword>
<dbReference type="Proteomes" id="UP000223968">
    <property type="component" value="Unassembled WGS sequence"/>
</dbReference>
<evidence type="ECO:0000313" key="2">
    <source>
        <dbReference type="EMBL" id="PGH13121.1"/>
    </source>
</evidence>
<evidence type="ECO:0008006" key="4">
    <source>
        <dbReference type="Google" id="ProtNLM"/>
    </source>
</evidence>
<evidence type="ECO:0000256" key="1">
    <source>
        <dbReference type="SAM" id="SignalP"/>
    </source>
</evidence>
<keyword evidence="1" id="KW-0732">Signal</keyword>
<comment type="caution">
    <text evidence="2">The sequence shown here is derived from an EMBL/GenBank/DDBJ whole genome shotgun (WGS) entry which is preliminary data.</text>
</comment>
<name>A0A2B7XWH5_9EURO</name>
<dbReference type="EMBL" id="PDNB01000049">
    <property type="protein sequence ID" value="PGH13121.1"/>
    <property type="molecule type" value="Genomic_DNA"/>
</dbReference>
<dbReference type="AlphaFoldDB" id="A0A2B7XWH5"/>
<feature type="chain" id="PRO_5012021719" description="Ecp2 effector protein domain-containing protein" evidence="1">
    <location>
        <begin position="24"/>
        <end position="172"/>
    </location>
</feature>
<sequence>MKLTTFASSAFVALTTLLPTAIAQPQSLVSRIEETPPGPIQCYFNQVKPAKTPDFAPVVKELRSSSRKNMGSLCVENWACNKEDREHINEGWKIAACDEKTGAAIWLQTWEDDVFCLPRADIGKMAQLIIDACADDKEKTTRGYMIMNGKQQWVEVGWAKSCKQPKNPHNNC</sequence>
<gene>
    <name evidence="2" type="ORF">AJ79_03828</name>
</gene>
<proteinExistence type="predicted"/>
<evidence type="ECO:0000313" key="3">
    <source>
        <dbReference type="Proteomes" id="UP000223968"/>
    </source>
</evidence>
<feature type="signal peptide" evidence="1">
    <location>
        <begin position="1"/>
        <end position="23"/>
    </location>
</feature>
<organism evidence="2 3">
    <name type="scientific">Helicocarpus griseus UAMH5409</name>
    <dbReference type="NCBI Taxonomy" id="1447875"/>
    <lineage>
        <taxon>Eukaryota</taxon>
        <taxon>Fungi</taxon>
        <taxon>Dikarya</taxon>
        <taxon>Ascomycota</taxon>
        <taxon>Pezizomycotina</taxon>
        <taxon>Eurotiomycetes</taxon>
        <taxon>Eurotiomycetidae</taxon>
        <taxon>Onygenales</taxon>
        <taxon>Ajellomycetaceae</taxon>
        <taxon>Helicocarpus</taxon>
    </lineage>
</organism>
<reference evidence="2 3" key="1">
    <citation type="submission" date="2017-10" db="EMBL/GenBank/DDBJ databases">
        <title>Comparative genomics in systemic dimorphic fungi from Ajellomycetaceae.</title>
        <authorList>
            <person name="Munoz J.F."/>
            <person name="Mcewen J.G."/>
            <person name="Clay O.K."/>
            <person name="Cuomo C.A."/>
        </authorList>
    </citation>
    <scope>NUCLEOTIDE SEQUENCE [LARGE SCALE GENOMIC DNA]</scope>
    <source>
        <strain evidence="2 3">UAMH5409</strain>
    </source>
</reference>
<protein>
    <recommendedName>
        <fullName evidence="4">Ecp2 effector protein domain-containing protein</fullName>
    </recommendedName>
</protein>